<proteinExistence type="predicted"/>
<organism evidence="2 3">
    <name type="scientific">Cyanomargarita calcarea GSE-NOS-MK-12-04C</name>
    <dbReference type="NCBI Taxonomy" id="2839659"/>
    <lineage>
        <taxon>Bacteria</taxon>
        <taxon>Bacillati</taxon>
        <taxon>Cyanobacteriota</taxon>
        <taxon>Cyanophyceae</taxon>
        <taxon>Nostocales</taxon>
        <taxon>Cyanomargaritaceae</taxon>
        <taxon>Cyanomargarita</taxon>
    </lineage>
</organism>
<gene>
    <name evidence="2" type="ORF">KME60_33740</name>
</gene>
<reference evidence="2" key="2">
    <citation type="journal article" date="2022" name="Microbiol. Resour. Announc.">
        <title>Metagenome Sequencing to Explore Phylogenomics of Terrestrial Cyanobacteria.</title>
        <authorList>
            <person name="Ward R.D."/>
            <person name="Stajich J.E."/>
            <person name="Johansen J.R."/>
            <person name="Huntemann M."/>
            <person name="Clum A."/>
            <person name="Foster B."/>
            <person name="Foster B."/>
            <person name="Roux S."/>
            <person name="Palaniappan K."/>
            <person name="Varghese N."/>
            <person name="Mukherjee S."/>
            <person name="Reddy T.B.K."/>
            <person name="Daum C."/>
            <person name="Copeland A."/>
            <person name="Chen I.A."/>
            <person name="Ivanova N.N."/>
            <person name="Kyrpides N.C."/>
            <person name="Shapiro N."/>
            <person name="Eloe-Fadrosh E.A."/>
            <person name="Pietrasiak N."/>
        </authorList>
    </citation>
    <scope>NUCLEOTIDE SEQUENCE</scope>
    <source>
        <strain evidence="2">GSE-NOS-MK-12-04C</strain>
    </source>
</reference>
<dbReference type="PANTHER" id="PTHR32182">
    <property type="entry name" value="DNA REPLICATION AND REPAIR PROTEIN RECF"/>
    <property type="match status" value="1"/>
</dbReference>
<protein>
    <submittedName>
        <fullName evidence="2">AAA family ATPase</fullName>
    </submittedName>
</protein>
<dbReference type="PANTHER" id="PTHR32182:SF22">
    <property type="entry name" value="ATP-DEPENDENT ENDONUCLEASE, OLD FAMILY-RELATED"/>
    <property type="match status" value="1"/>
</dbReference>
<dbReference type="SUPFAM" id="SSF52540">
    <property type="entry name" value="P-loop containing nucleoside triphosphate hydrolases"/>
    <property type="match status" value="1"/>
</dbReference>
<dbReference type="Proteomes" id="UP000729701">
    <property type="component" value="Unassembled WGS sequence"/>
</dbReference>
<dbReference type="GO" id="GO:0005524">
    <property type="term" value="F:ATP binding"/>
    <property type="evidence" value="ECO:0007669"/>
    <property type="project" value="InterPro"/>
</dbReference>
<accession>A0A951QTI3</accession>
<feature type="domain" description="ATPase AAA-type core" evidence="1">
    <location>
        <begin position="123"/>
        <end position="261"/>
    </location>
</feature>
<name>A0A951QTI3_9CYAN</name>
<dbReference type="GO" id="GO:0006302">
    <property type="term" value="P:double-strand break repair"/>
    <property type="evidence" value="ECO:0007669"/>
    <property type="project" value="TreeGrafter"/>
</dbReference>
<dbReference type="GO" id="GO:0000731">
    <property type="term" value="P:DNA synthesis involved in DNA repair"/>
    <property type="evidence" value="ECO:0007669"/>
    <property type="project" value="TreeGrafter"/>
</dbReference>
<dbReference type="Gene3D" id="3.40.50.300">
    <property type="entry name" value="P-loop containing nucleotide triphosphate hydrolases"/>
    <property type="match status" value="1"/>
</dbReference>
<sequence>MVQQLLDLNLQVFVSREGSPDALLYFGRKTTEQLEFQLYFGHNGYFATLEPTQDNRLMFARESFWWNMNGEREIGKGHLETLALSGTGTKIDSYVVPVMKQWRVYHFHDTSDSAYVKQPHGINDNAYLRPDARNLAAFLYLLRDSYPTSYQKIVKTIRLVAPFFGDFYLRPSPQNKEVIELEWFERGQDIPFKAHVLSDGTLRFMCLATVFLQPEELQPETILVDEPELGLHPYAITVLASLIRTASKQVIVSTQSVELLNEFDAADIIVVDRLEGRSSLRRLNEQELEGWLEDYSLGELWKKNVLGGRPSR</sequence>
<evidence type="ECO:0000259" key="1">
    <source>
        <dbReference type="Pfam" id="PF13304"/>
    </source>
</evidence>
<dbReference type="GO" id="GO:0016887">
    <property type="term" value="F:ATP hydrolysis activity"/>
    <property type="evidence" value="ECO:0007669"/>
    <property type="project" value="InterPro"/>
</dbReference>
<evidence type="ECO:0000313" key="2">
    <source>
        <dbReference type="EMBL" id="MBW4672249.1"/>
    </source>
</evidence>
<dbReference type="EMBL" id="JAHHGZ010000068">
    <property type="protein sequence ID" value="MBW4672249.1"/>
    <property type="molecule type" value="Genomic_DNA"/>
</dbReference>
<dbReference type="AlphaFoldDB" id="A0A951QTI3"/>
<dbReference type="InterPro" id="IPR003959">
    <property type="entry name" value="ATPase_AAA_core"/>
</dbReference>
<dbReference type="Pfam" id="PF13304">
    <property type="entry name" value="AAA_21"/>
    <property type="match status" value="1"/>
</dbReference>
<dbReference type="InterPro" id="IPR027417">
    <property type="entry name" value="P-loop_NTPase"/>
</dbReference>
<dbReference type="CDD" id="cd00267">
    <property type="entry name" value="ABC_ATPase"/>
    <property type="match status" value="1"/>
</dbReference>
<comment type="caution">
    <text evidence="2">The sequence shown here is derived from an EMBL/GenBank/DDBJ whole genome shotgun (WGS) entry which is preliminary data.</text>
</comment>
<evidence type="ECO:0000313" key="3">
    <source>
        <dbReference type="Proteomes" id="UP000729701"/>
    </source>
</evidence>
<reference evidence="2" key="1">
    <citation type="submission" date="2021-05" db="EMBL/GenBank/DDBJ databases">
        <authorList>
            <person name="Pietrasiak N."/>
            <person name="Ward R."/>
            <person name="Stajich J.E."/>
            <person name="Kurbessoian T."/>
        </authorList>
    </citation>
    <scope>NUCLEOTIDE SEQUENCE</scope>
    <source>
        <strain evidence="2">GSE-NOS-MK-12-04C</strain>
    </source>
</reference>